<protein>
    <submittedName>
        <fullName evidence="3">Uncharacterized protein</fullName>
    </submittedName>
</protein>
<feature type="transmembrane region" description="Helical" evidence="2">
    <location>
        <begin position="107"/>
        <end position="127"/>
    </location>
</feature>
<dbReference type="AlphaFoldDB" id="A0A4Y3L299"/>
<proteinExistence type="predicted"/>
<gene>
    <name evidence="3" type="ORF">CCE01nite_38130</name>
</gene>
<keyword evidence="4" id="KW-1185">Reference proteome</keyword>
<feature type="region of interest" description="Disordered" evidence="1">
    <location>
        <begin position="164"/>
        <end position="199"/>
    </location>
</feature>
<dbReference type="EMBL" id="BJLR01000037">
    <property type="protein sequence ID" value="GEA89864.1"/>
    <property type="molecule type" value="Genomic_DNA"/>
</dbReference>
<keyword evidence="2" id="KW-1133">Transmembrane helix</keyword>
<keyword evidence="2" id="KW-0812">Transmembrane</keyword>
<evidence type="ECO:0000313" key="4">
    <source>
        <dbReference type="Proteomes" id="UP000317046"/>
    </source>
</evidence>
<reference evidence="3" key="1">
    <citation type="submission" date="2019-06" db="EMBL/GenBank/DDBJ databases">
        <title>Whole genome shotgun sequence of Cellulomonas cellasea NBRC 3753.</title>
        <authorList>
            <person name="Hosoyama A."/>
            <person name="Uohara A."/>
            <person name="Ohji S."/>
            <person name="Ichikawa N."/>
        </authorList>
    </citation>
    <scope>NUCLEOTIDE SEQUENCE [LARGE SCALE GENOMIC DNA]</scope>
    <source>
        <strain evidence="3">NBRC 3753</strain>
    </source>
</reference>
<dbReference type="Proteomes" id="UP000317046">
    <property type="component" value="Unassembled WGS sequence"/>
</dbReference>
<accession>A0A4Y3L299</accession>
<feature type="transmembrane region" description="Helical" evidence="2">
    <location>
        <begin position="31"/>
        <end position="48"/>
    </location>
</feature>
<keyword evidence="2" id="KW-0472">Membrane</keyword>
<feature type="transmembrane region" description="Helical" evidence="2">
    <location>
        <begin position="139"/>
        <end position="162"/>
    </location>
</feature>
<comment type="caution">
    <text evidence="3">The sequence shown here is derived from an EMBL/GenBank/DDBJ whole genome shotgun (WGS) entry which is preliminary data.</text>
</comment>
<feature type="transmembrane region" description="Helical" evidence="2">
    <location>
        <begin position="55"/>
        <end position="75"/>
    </location>
</feature>
<dbReference type="RefSeq" id="WP_174774717.1">
    <property type="nucleotide sequence ID" value="NZ_BJLR01000037.1"/>
</dbReference>
<evidence type="ECO:0000256" key="2">
    <source>
        <dbReference type="SAM" id="Phobius"/>
    </source>
</evidence>
<sequence length="199" mass="19441">MTRPLLAGSVLAVLAAVLVLLSGVLGPETQAVALLGTALGGALGLVADRSPAQRAGAFAAGLAAAWVGYLLRAAVLPDAPSGRAVAVLLVVLACTLVAAGTRGALPLWASLLGAASLAGAFEATYTADPSGVVTTSPTAATAVLLAAGAGFVATSLLGATLARDADRTAPAPAPDDEGGHRHTADPRPSLRPLQLTEES</sequence>
<organism evidence="3 4">
    <name type="scientific">Cellulomonas cellasea</name>
    <dbReference type="NCBI Taxonomy" id="43670"/>
    <lineage>
        <taxon>Bacteria</taxon>
        <taxon>Bacillati</taxon>
        <taxon>Actinomycetota</taxon>
        <taxon>Actinomycetes</taxon>
        <taxon>Micrococcales</taxon>
        <taxon>Cellulomonadaceae</taxon>
        <taxon>Cellulomonas</taxon>
    </lineage>
</organism>
<evidence type="ECO:0000313" key="3">
    <source>
        <dbReference type="EMBL" id="GEA89864.1"/>
    </source>
</evidence>
<feature type="transmembrane region" description="Helical" evidence="2">
    <location>
        <begin position="81"/>
        <end position="100"/>
    </location>
</feature>
<name>A0A4Y3L299_9CELL</name>
<evidence type="ECO:0000256" key="1">
    <source>
        <dbReference type="SAM" id="MobiDB-lite"/>
    </source>
</evidence>